<feature type="compositionally biased region" description="Pro residues" evidence="1">
    <location>
        <begin position="180"/>
        <end position="195"/>
    </location>
</feature>
<reference evidence="3 4" key="1">
    <citation type="journal article" date="2016" name="Mol. Biol. Evol.">
        <title>Comparative Genomics of Early-Diverging Mushroom-Forming Fungi Provides Insights into the Origins of Lignocellulose Decay Capabilities.</title>
        <authorList>
            <person name="Nagy L.G."/>
            <person name="Riley R."/>
            <person name="Tritt A."/>
            <person name="Adam C."/>
            <person name="Daum C."/>
            <person name="Floudas D."/>
            <person name="Sun H."/>
            <person name="Yadav J.S."/>
            <person name="Pangilinan J."/>
            <person name="Larsson K.H."/>
            <person name="Matsuura K."/>
            <person name="Barry K."/>
            <person name="Labutti K."/>
            <person name="Kuo R."/>
            <person name="Ohm R.A."/>
            <person name="Bhattacharya S.S."/>
            <person name="Shirouzu T."/>
            <person name="Yoshinaga Y."/>
            <person name="Martin F.M."/>
            <person name="Grigoriev I.V."/>
            <person name="Hibbett D.S."/>
        </authorList>
    </citation>
    <scope>NUCLEOTIDE SEQUENCE [LARGE SCALE GENOMIC DNA]</scope>
    <source>
        <strain evidence="3 4">HHB12733</strain>
    </source>
</reference>
<dbReference type="EMBL" id="KV424094">
    <property type="protein sequence ID" value="KZT51717.1"/>
    <property type="molecule type" value="Genomic_DNA"/>
</dbReference>
<sequence>MLLGVLVLVCCLLRGRGRGRGMSRLALGRQLEQPEEPEVQEAPRTVSSSPSRRNPVRPPLTAPQSQPDEPSPAGQDQRCRLRASGVKGAVGLSGSLGTLDPQEYDVRRTAIRASQPCAVPPVQSMSVQPPQRLPVLHPRSRHPVAMDQRACPARTDQIDPFPRLSLPIPVRPPRRSDLPAFPPSRLPAFPPSRLP</sequence>
<accession>A0A165CZ56</accession>
<evidence type="ECO:0000313" key="3">
    <source>
        <dbReference type="EMBL" id="KZT51717.1"/>
    </source>
</evidence>
<evidence type="ECO:0000256" key="1">
    <source>
        <dbReference type="SAM" id="MobiDB-lite"/>
    </source>
</evidence>
<organism evidence="3 4">
    <name type="scientific">Calocera cornea HHB12733</name>
    <dbReference type="NCBI Taxonomy" id="1353952"/>
    <lineage>
        <taxon>Eukaryota</taxon>
        <taxon>Fungi</taxon>
        <taxon>Dikarya</taxon>
        <taxon>Basidiomycota</taxon>
        <taxon>Agaricomycotina</taxon>
        <taxon>Dacrymycetes</taxon>
        <taxon>Dacrymycetales</taxon>
        <taxon>Dacrymycetaceae</taxon>
        <taxon>Calocera</taxon>
    </lineage>
</organism>
<dbReference type="AlphaFoldDB" id="A0A165CZ56"/>
<evidence type="ECO:0000256" key="2">
    <source>
        <dbReference type="SAM" id="SignalP"/>
    </source>
</evidence>
<feature type="compositionally biased region" description="Low complexity" evidence="1">
    <location>
        <begin position="40"/>
        <end position="53"/>
    </location>
</feature>
<protein>
    <submittedName>
        <fullName evidence="3">Uncharacterized protein</fullName>
    </submittedName>
</protein>
<proteinExistence type="predicted"/>
<feature type="region of interest" description="Disordered" evidence="1">
    <location>
        <begin position="148"/>
        <end position="195"/>
    </location>
</feature>
<feature type="region of interest" description="Disordered" evidence="1">
    <location>
        <begin position="28"/>
        <end position="77"/>
    </location>
</feature>
<keyword evidence="4" id="KW-1185">Reference proteome</keyword>
<dbReference type="Proteomes" id="UP000076842">
    <property type="component" value="Unassembled WGS sequence"/>
</dbReference>
<evidence type="ECO:0000313" key="4">
    <source>
        <dbReference type="Proteomes" id="UP000076842"/>
    </source>
</evidence>
<dbReference type="InParanoid" id="A0A165CZ56"/>
<gene>
    <name evidence="3" type="ORF">CALCODRAFT_476833</name>
</gene>
<feature type="chain" id="PRO_5007856303" evidence="2">
    <location>
        <begin position="18"/>
        <end position="195"/>
    </location>
</feature>
<feature type="signal peptide" evidence="2">
    <location>
        <begin position="1"/>
        <end position="17"/>
    </location>
</feature>
<keyword evidence="2" id="KW-0732">Signal</keyword>
<name>A0A165CZ56_9BASI</name>